<evidence type="ECO:0000313" key="4">
    <source>
        <dbReference type="EMBL" id="KAH9638439.1"/>
    </source>
</evidence>
<comment type="caution">
    <text evidence="4">The sequence shown here is derived from an EMBL/GenBank/DDBJ whole genome shotgun (WGS) entry which is preliminary data.</text>
</comment>
<evidence type="ECO:0000256" key="2">
    <source>
        <dbReference type="SAM" id="MobiDB-lite"/>
    </source>
</evidence>
<protein>
    <recommendedName>
        <fullName evidence="1">E3 ubiquitin-protein ligase listerin</fullName>
        <ecNumber evidence="1">2.3.2.27</ecNumber>
    </recommendedName>
    <alternativeName>
        <fullName evidence="1">RING-type E3 ubiquitin transferase listerin</fullName>
    </alternativeName>
</protein>
<reference evidence="4" key="1">
    <citation type="journal article" date="2021" name="G3 (Bethesda)">
        <title>Genome and transcriptome analysis of the beet armyworm Spodoptera exigua reveals targets for pest control. .</title>
        <authorList>
            <person name="Simon S."/>
            <person name="Breeschoten T."/>
            <person name="Jansen H.J."/>
            <person name="Dirks R.P."/>
            <person name="Schranz M.E."/>
            <person name="Ros V.I.D."/>
        </authorList>
    </citation>
    <scope>NUCLEOTIDE SEQUENCE</scope>
    <source>
        <strain evidence="4">TB_SE_WUR_2020</strain>
    </source>
</reference>
<dbReference type="GO" id="GO:0043023">
    <property type="term" value="F:ribosomal large subunit binding"/>
    <property type="evidence" value="ECO:0007669"/>
    <property type="project" value="TreeGrafter"/>
</dbReference>
<keyword evidence="1" id="KW-0862">Zinc</keyword>
<dbReference type="InterPro" id="IPR016024">
    <property type="entry name" value="ARM-type_fold"/>
</dbReference>
<feature type="compositionally biased region" description="Polar residues" evidence="2">
    <location>
        <begin position="1"/>
        <end position="17"/>
    </location>
</feature>
<gene>
    <name evidence="4" type="ORF">HF086_016764</name>
</gene>
<feature type="region of interest" description="Disordered" evidence="2">
    <location>
        <begin position="1"/>
        <end position="25"/>
    </location>
</feature>
<dbReference type="Proteomes" id="UP000814243">
    <property type="component" value="Unassembled WGS sequence"/>
</dbReference>
<dbReference type="GO" id="GO:0005829">
    <property type="term" value="C:cytosol"/>
    <property type="evidence" value="ECO:0007669"/>
    <property type="project" value="UniProtKB-UniRule"/>
</dbReference>
<name>A0A922ML63_SPOEX</name>
<accession>A0A922ML63</accession>
<comment type="pathway">
    <text evidence="1">Protein modification; protein ubiquitination.</text>
</comment>
<evidence type="ECO:0000259" key="3">
    <source>
        <dbReference type="Pfam" id="PF22958"/>
    </source>
</evidence>
<organism evidence="4 5">
    <name type="scientific">Spodoptera exigua</name>
    <name type="common">Beet armyworm</name>
    <name type="synonym">Noctua fulgens</name>
    <dbReference type="NCBI Taxonomy" id="7107"/>
    <lineage>
        <taxon>Eukaryota</taxon>
        <taxon>Metazoa</taxon>
        <taxon>Ecdysozoa</taxon>
        <taxon>Arthropoda</taxon>
        <taxon>Hexapoda</taxon>
        <taxon>Insecta</taxon>
        <taxon>Pterygota</taxon>
        <taxon>Neoptera</taxon>
        <taxon>Endopterygota</taxon>
        <taxon>Lepidoptera</taxon>
        <taxon>Glossata</taxon>
        <taxon>Ditrysia</taxon>
        <taxon>Noctuoidea</taxon>
        <taxon>Noctuidae</taxon>
        <taxon>Amphipyrinae</taxon>
        <taxon>Spodoptera</taxon>
    </lineage>
</organism>
<comment type="function">
    <text evidence="1">E3 ubiquitin-protein ligase. Component of the ribosome quality control complex (RQC), a ribosome-associated complex that mediates ubiquitination and extraction of incompletely synthesized nascent chains for proteasomal degradation.</text>
</comment>
<keyword evidence="1" id="KW-0479">Metal-binding</keyword>
<evidence type="ECO:0000256" key="1">
    <source>
        <dbReference type="RuleBase" id="RU367090"/>
    </source>
</evidence>
<dbReference type="InterPro" id="IPR011989">
    <property type="entry name" value="ARM-like"/>
</dbReference>
<dbReference type="AlphaFoldDB" id="A0A922ML63"/>
<dbReference type="InterPro" id="IPR054476">
    <property type="entry name" value="Ltn1_N"/>
</dbReference>
<comment type="catalytic activity">
    <reaction evidence="1">
        <text>S-ubiquitinyl-[E2 ubiquitin-conjugating enzyme]-L-cysteine + [acceptor protein]-L-lysine = [E2 ubiquitin-conjugating enzyme]-L-cysteine + N(6)-ubiquitinyl-[acceptor protein]-L-lysine.</text>
        <dbReference type="EC" id="2.3.2.27"/>
    </reaction>
</comment>
<evidence type="ECO:0000313" key="5">
    <source>
        <dbReference type="Proteomes" id="UP000814243"/>
    </source>
</evidence>
<dbReference type="EC" id="2.3.2.27" evidence="1"/>
<feature type="region of interest" description="Disordered" evidence="2">
    <location>
        <begin position="538"/>
        <end position="559"/>
    </location>
</feature>
<dbReference type="GO" id="GO:0008270">
    <property type="term" value="F:zinc ion binding"/>
    <property type="evidence" value="ECO:0007669"/>
    <property type="project" value="UniProtKB-KW"/>
</dbReference>
<keyword evidence="1" id="KW-0808">Transferase</keyword>
<dbReference type="GO" id="GO:1990116">
    <property type="term" value="P:ribosome-associated ubiquitin-dependent protein catabolic process"/>
    <property type="evidence" value="ECO:0007669"/>
    <property type="project" value="UniProtKB-UniRule"/>
</dbReference>
<dbReference type="PANTHER" id="PTHR12389:SF0">
    <property type="entry name" value="E3 UBIQUITIN-PROTEIN LIGASE LISTERIN"/>
    <property type="match status" value="1"/>
</dbReference>
<dbReference type="EMBL" id="JACEFF010000396">
    <property type="protein sequence ID" value="KAH9638439.1"/>
    <property type="molecule type" value="Genomic_DNA"/>
</dbReference>
<feature type="domain" description="E3 ubiquitin-protein ligase listerin N-terminal" evidence="3">
    <location>
        <begin position="64"/>
        <end position="330"/>
    </location>
</feature>
<comment type="subunit">
    <text evidence="1">Component of the ribosome quality control complex (RQC).</text>
</comment>
<dbReference type="GO" id="GO:1990112">
    <property type="term" value="C:RQC complex"/>
    <property type="evidence" value="ECO:0007669"/>
    <property type="project" value="UniProtKB-UniRule"/>
</dbReference>
<proteinExistence type="inferred from homology"/>
<dbReference type="InterPro" id="IPR039795">
    <property type="entry name" value="LTN1/Rkr1"/>
</dbReference>
<dbReference type="SUPFAM" id="SSF48371">
    <property type="entry name" value="ARM repeat"/>
    <property type="match status" value="1"/>
</dbReference>
<dbReference type="PANTHER" id="PTHR12389">
    <property type="entry name" value="ZINC FINGER PROTEIN 294"/>
    <property type="match status" value="1"/>
</dbReference>
<keyword evidence="1" id="KW-0863">Zinc-finger</keyword>
<dbReference type="Gene3D" id="1.25.10.10">
    <property type="entry name" value="Leucine-rich Repeat Variant"/>
    <property type="match status" value="1"/>
</dbReference>
<dbReference type="GO" id="GO:0072344">
    <property type="term" value="P:rescue of stalled ribosome"/>
    <property type="evidence" value="ECO:0007669"/>
    <property type="project" value="UniProtKB-UniRule"/>
</dbReference>
<dbReference type="GO" id="GO:0061630">
    <property type="term" value="F:ubiquitin protein ligase activity"/>
    <property type="evidence" value="ECO:0007669"/>
    <property type="project" value="UniProtKB-UniRule"/>
</dbReference>
<dbReference type="Pfam" id="PF22958">
    <property type="entry name" value="Ltn1_1st"/>
    <property type="match status" value="1"/>
</dbReference>
<keyword evidence="1" id="KW-0833">Ubl conjugation pathway</keyword>
<sequence length="1151" mass="124971">MGGKSKQSQRTKNNAKPSSSSRSAELLNSGISLDTSVITLGGGKSLPPLFPTLATANLEQGLNPEFQICFKKLTKKDPVTRAKALQDLCELVNNGDVEDVVAALPTWAHYYRILTTDLDRKVREMTQVCQGAVVGACGRRTAPALRALLPAWLQAQYDDHAPAAAQARRALAVSILHCTHLCCHRYATLSTVLDDLVVHSKHFLMPSYPKIQNVEERELQMNRILASSLQGLQCFLVHLPPAHDDWLWAELEPLLQSAAFWKLADGCPAVRAAWLAGAGQLAARGGAAAGRARARRLLAAMLRAPPAAAPALWPALLMFLHHVPWVEGWAPALRRSDLFVVVSVAYVAGGWGDGRQLSNMLLPLLAHLPQDLVNKDFYEGFFNAVLAGLEKKNVLNSKSERQLWITTLSECLRYLSIQQYEYVLEVVTNVHRTWLARVLSTLHDGQTRTNLIKHSASCMTSLVKYWLKQSNEQKSEKYDQLVRNFWQNIGSTVLAQIDKSGDDVNEVIQLMEGHILLLQTLKTSFSQETKKQLNIKFDDEEPNVPVKSESAREPAPAAGDEARYRRSLQQLGTALAAAYLAAAARRLAPALLPPLLTLLLAFDAEDLFVALARQFDQPSVAAFYHNVLLGWLSEDDMRCEALVDIVFLMTKYMTEQEQDDMFDTFQQLAPEAVEWCVSVCVRHPQCGRRAARRWLAGPVVGAALRALAARAAPAAPAPPDRRAAALLLACVADAPTGELLVSESSVSDVVDIVCSALEAAPGDGGDALESCAMLGARLATAQPRRAARLALPLLLLNARLPLGAALSCGTWREVRSSWQDCGAALAPAARARWLPAPRAPCERCCTRTLAASHSALILLDRWGLFTRCVIAFRTSDRLLDATEIDNVLCLCPYLFKRCDEGDEPVDVAAVALFTQHLLPAAPARARLQYCALRYLAVTAQLNCIFDDDEIMAAIIKDAHATDVKDICKEDFLSYANEILLRAIYFRIMISHKSSSPDDDDTATDTSWCDELLADDYLLAGFCEVIYHYAVIETLHEAYAFVSIAAGTASAAGRRRVRAHATSVAVGRAPPAAGRAGRAAGRAGARAGRVAGAGAAARGAGAGAAGAGGRLLLGAGAARTAPPRARPGGLRRHLRGGGLHVWERIFPQLAGK</sequence>
<comment type="similarity">
    <text evidence="1">Belongs to the LTN1 family.</text>
</comment>